<protein>
    <submittedName>
        <fullName evidence="1">Uncharacterized protein</fullName>
    </submittedName>
</protein>
<dbReference type="Proteomes" id="UP000324222">
    <property type="component" value="Unassembled WGS sequence"/>
</dbReference>
<evidence type="ECO:0000313" key="1">
    <source>
        <dbReference type="EMBL" id="MPC78290.1"/>
    </source>
</evidence>
<comment type="caution">
    <text evidence="1">The sequence shown here is derived from an EMBL/GenBank/DDBJ whole genome shotgun (WGS) entry which is preliminary data.</text>
</comment>
<dbReference type="EMBL" id="VSRR010048042">
    <property type="protein sequence ID" value="MPC78290.1"/>
    <property type="molecule type" value="Genomic_DNA"/>
</dbReference>
<dbReference type="AlphaFoldDB" id="A0A5B7I0Y8"/>
<name>A0A5B7I0Y8_PORTR</name>
<accession>A0A5B7I0Y8</accession>
<gene>
    <name evidence="1" type="ORF">E2C01_072775</name>
</gene>
<organism evidence="1 2">
    <name type="scientific">Portunus trituberculatus</name>
    <name type="common">Swimming crab</name>
    <name type="synonym">Neptunus trituberculatus</name>
    <dbReference type="NCBI Taxonomy" id="210409"/>
    <lineage>
        <taxon>Eukaryota</taxon>
        <taxon>Metazoa</taxon>
        <taxon>Ecdysozoa</taxon>
        <taxon>Arthropoda</taxon>
        <taxon>Crustacea</taxon>
        <taxon>Multicrustacea</taxon>
        <taxon>Malacostraca</taxon>
        <taxon>Eumalacostraca</taxon>
        <taxon>Eucarida</taxon>
        <taxon>Decapoda</taxon>
        <taxon>Pleocyemata</taxon>
        <taxon>Brachyura</taxon>
        <taxon>Eubrachyura</taxon>
        <taxon>Portunoidea</taxon>
        <taxon>Portunidae</taxon>
        <taxon>Portuninae</taxon>
        <taxon>Portunus</taxon>
    </lineage>
</organism>
<keyword evidence="2" id="KW-1185">Reference proteome</keyword>
<evidence type="ECO:0000313" key="2">
    <source>
        <dbReference type="Proteomes" id="UP000324222"/>
    </source>
</evidence>
<proteinExistence type="predicted"/>
<sequence length="69" mass="8145">MAFTANNSVEEFELACRKKFAEDVLHKMVIFYLQTKKYSAGTTSAERKRIWRRSSSFEWIKAGKFCLRC</sequence>
<reference evidence="1 2" key="1">
    <citation type="submission" date="2019-05" db="EMBL/GenBank/DDBJ databases">
        <title>Another draft genome of Portunus trituberculatus and its Hox gene families provides insights of decapod evolution.</title>
        <authorList>
            <person name="Jeong J.-H."/>
            <person name="Song I."/>
            <person name="Kim S."/>
            <person name="Choi T."/>
            <person name="Kim D."/>
            <person name="Ryu S."/>
            <person name="Kim W."/>
        </authorList>
    </citation>
    <scope>NUCLEOTIDE SEQUENCE [LARGE SCALE GENOMIC DNA]</scope>
    <source>
        <tissue evidence="1">Muscle</tissue>
    </source>
</reference>